<keyword evidence="6" id="KW-0067">ATP-binding</keyword>
<comment type="caution">
    <text evidence="7">Lacks conserved residue(s) required for the propagation of feature annotation.</text>
</comment>
<dbReference type="GO" id="GO:0016301">
    <property type="term" value="F:kinase activity"/>
    <property type="evidence" value="ECO:0007669"/>
    <property type="project" value="UniProtKB-KW"/>
</dbReference>
<dbReference type="InterPro" id="IPR036850">
    <property type="entry name" value="NDK-like_dom_sf"/>
</dbReference>
<dbReference type="InterPro" id="IPR034907">
    <property type="entry name" value="NDK-like_dom"/>
</dbReference>
<keyword evidence="5" id="KW-0418">Kinase</keyword>
<protein>
    <recommendedName>
        <fullName evidence="2">Nucleoside diphosphate kinase</fullName>
    </recommendedName>
</protein>
<dbReference type="PANTHER" id="PTHR46161">
    <property type="entry name" value="NUCLEOSIDE DIPHOSPHATE KINASE"/>
    <property type="match status" value="1"/>
</dbReference>
<dbReference type="OMA" id="NANDMVS"/>
<evidence type="ECO:0000256" key="1">
    <source>
        <dbReference type="ARBA" id="ARBA00008142"/>
    </source>
</evidence>
<accession>A0A1X0SB07</accession>
<evidence type="ECO:0000256" key="8">
    <source>
        <dbReference type="SAM" id="MobiDB-lite"/>
    </source>
</evidence>
<evidence type="ECO:0000256" key="5">
    <source>
        <dbReference type="ARBA" id="ARBA00022777"/>
    </source>
</evidence>
<evidence type="ECO:0000256" key="6">
    <source>
        <dbReference type="ARBA" id="ARBA00022840"/>
    </source>
</evidence>
<evidence type="ECO:0000256" key="3">
    <source>
        <dbReference type="ARBA" id="ARBA00022679"/>
    </source>
</evidence>
<evidence type="ECO:0000259" key="9">
    <source>
        <dbReference type="SMART" id="SM00562"/>
    </source>
</evidence>
<dbReference type="Gene3D" id="3.30.70.141">
    <property type="entry name" value="Nucleoside diphosphate kinase-like domain"/>
    <property type="match status" value="1"/>
</dbReference>
<feature type="region of interest" description="Disordered" evidence="8">
    <location>
        <begin position="429"/>
        <end position="452"/>
    </location>
</feature>
<evidence type="ECO:0000313" key="10">
    <source>
        <dbReference type="EMBL" id="ORE21465.1"/>
    </source>
</evidence>
<sequence length="546" mass="60807">MISDIQNAYKIFDEEHKEDDLNNGAYDRQVQTQRTVAIIKPDGLSSKQKIIERIQSKEFKVLQERTLQLAKDQAKELFENQKTYEDFDKLVTWISSSEICALLLEKENAIDEFKFFLGPRNPKKAKKKKHATLHALFGTDSVHNAVDGSDSVEHAEKTIKLLFDGCQQPLKQNMSDASEEIKHEDMSDPLPSPIPSAVLKTDLALQADEEDVYVACTPQKPSEKYAVSVEENKPFHSNSDAYASDKTERHGLEESKFTQAASIENIMQHEASGTVAQVSISATVDNAVKKDNVSQNQIVAETAVEASPHNANDMVSKEAGNTNDRYIREVESINDKKGELSNVKKEISKEETQSTKGDKSKEKATVAIRVQQRASTTKSLLRQPSIRVGNVVDTTQKPVRRIECKPVPVTPPKNVKSTSKIAKLSPIMHKQESATRKPLTENAQKKKPTKVSKHLPRVALLASQKPKQEPKDEPIVEAKEVKTIKKKISTKEFISRLTAPTVASNNKKLAANQISVAQKITPQTKVNATGKSSKVEFLEQAKILKT</sequence>
<dbReference type="PROSITE" id="PS51374">
    <property type="entry name" value="NDPK_LIKE"/>
    <property type="match status" value="1"/>
</dbReference>
<keyword evidence="4" id="KW-0547">Nucleotide-binding</keyword>
<dbReference type="Proteomes" id="UP000242381">
    <property type="component" value="Unassembled WGS sequence"/>
</dbReference>
<gene>
    <name evidence="10" type="ORF">BCV71DRAFT_288786</name>
</gene>
<evidence type="ECO:0000313" key="11">
    <source>
        <dbReference type="Proteomes" id="UP000242381"/>
    </source>
</evidence>
<proteinExistence type="inferred from homology"/>
<dbReference type="EMBL" id="KV921278">
    <property type="protein sequence ID" value="ORE21465.1"/>
    <property type="molecule type" value="Genomic_DNA"/>
</dbReference>
<organism evidence="10 11">
    <name type="scientific">Rhizopus microsporus</name>
    <dbReference type="NCBI Taxonomy" id="58291"/>
    <lineage>
        <taxon>Eukaryota</taxon>
        <taxon>Fungi</taxon>
        <taxon>Fungi incertae sedis</taxon>
        <taxon>Mucoromycota</taxon>
        <taxon>Mucoromycotina</taxon>
        <taxon>Mucoromycetes</taxon>
        <taxon>Mucorales</taxon>
        <taxon>Mucorineae</taxon>
        <taxon>Rhizopodaceae</taxon>
        <taxon>Rhizopus</taxon>
    </lineage>
</organism>
<name>A0A1X0SB07_RHIZD</name>
<evidence type="ECO:0000256" key="7">
    <source>
        <dbReference type="PROSITE-ProRule" id="PRU00706"/>
    </source>
</evidence>
<feature type="region of interest" description="Disordered" evidence="8">
    <location>
        <begin position="345"/>
        <end position="365"/>
    </location>
</feature>
<dbReference type="Pfam" id="PF00334">
    <property type="entry name" value="NDK"/>
    <property type="match status" value="1"/>
</dbReference>
<dbReference type="PANTHER" id="PTHR46161:SF3">
    <property type="entry name" value="NUCLEOSIDE DIPHOSPHATE KINASE DDB_G0292928-RELATED"/>
    <property type="match status" value="1"/>
</dbReference>
<evidence type="ECO:0000256" key="2">
    <source>
        <dbReference type="ARBA" id="ARBA00017632"/>
    </source>
</evidence>
<dbReference type="VEuPathDB" id="FungiDB:BCV72DRAFT_227184"/>
<dbReference type="SMART" id="SM00562">
    <property type="entry name" value="NDK"/>
    <property type="match status" value="1"/>
</dbReference>
<dbReference type="SUPFAM" id="SSF54919">
    <property type="entry name" value="Nucleoside diphosphate kinase, NDK"/>
    <property type="match status" value="1"/>
</dbReference>
<reference evidence="10 11" key="1">
    <citation type="journal article" date="2016" name="Proc. Natl. Acad. Sci. U.S.A.">
        <title>Lipid metabolic changes in an early divergent fungus govern the establishment of a mutualistic symbiosis with endobacteria.</title>
        <authorList>
            <person name="Lastovetsky O.A."/>
            <person name="Gaspar M.L."/>
            <person name="Mondo S.J."/>
            <person name="LaButti K.M."/>
            <person name="Sandor L."/>
            <person name="Grigoriev I.V."/>
            <person name="Henry S.A."/>
            <person name="Pawlowska T.E."/>
        </authorList>
    </citation>
    <scope>NUCLEOTIDE SEQUENCE [LARGE SCALE GENOMIC DNA]</scope>
    <source>
        <strain evidence="10 11">ATCC 11559</strain>
    </source>
</reference>
<feature type="compositionally biased region" description="Basic and acidic residues" evidence="8">
    <location>
        <begin position="429"/>
        <end position="439"/>
    </location>
</feature>
<dbReference type="AlphaFoldDB" id="A0A1X0SB07"/>
<feature type="compositionally biased region" description="Basic and acidic residues" evidence="8">
    <location>
        <begin position="345"/>
        <end position="364"/>
    </location>
</feature>
<feature type="domain" description="Nucleoside diphosphate kinase-like" evidence="9">
    <location>
        <begin position="32"/>
        <end position="167"/>
    </location>
</feature>
<keyword evidence="3" id="KW-0808">Transferase</keyword>
<evidence type="ECO:0000256" key="4">
    <source>
        <dbReference type="ARBA" id="ARBA00022741"/>
    </source>
</evidence>
<comment type="similarity">
    <text evidence="1 7">Belongs to the NDK family.</text>
</comment>
<dbReference type="GO" id="GO:0005524">
    <property type="term" value="F:ATP binding"/>
    <property type="evidence" value="ECO:0007669"/>
    <property type="project" value="UniProtKB-KW"/>
</dbReference>